<evidence type="ECO:0000256" key="1">
    <source>
        <dbReference type="SAM" id="SignalP"/>
    </source>
</evidence>
<dbReference type="RefSeq" id="WP_182955232.1">
    <property type="nucleotide sequence ID" value="NZ_JABEQM010000003.1"/>
</dbReference>
<comment type="caution">
    <text evidence="2">The sequence shown here is derived from an EMBL/GenBank/DDBJ whole genome shotgun (WGS) entry which is preliminary data.</text>
</comment>
<proteinExistence type="predicted"/>
<organism evidence="2 3">
    <name type="scientific">Gluconacetobacter tumulisoli</name>
    <dbReference type="NCBI Taxonomy" id="1286189"/>
    <lineage>
        <taxon>Bacteria</taxon>
        <taxon>Pseudomonadati</taxon>
        <taxon>Pseudomonadota</taxon>
        <taxon>Alphaproteobacteria</taxon>
        <taxon>Acetobacterales</taxon>
        <taxon>Acetobacteraceae</taxon>
        <taxon>Gluconacetobacter</taxon>
    </lineage>
</organism>
<evidence type="ECO:0000313" key="2">
    <source>
        <dbReference type="EMBL" id="MBB2200875.1"/>
    </source>
</evidence>
<dbReference type="Proteomes" id="UP000578030">
    <property type="component" value="Unassembled WGS sequence"/>
</dbReference>
<name>A0A7W4PKC0_9PROT</name>
<keyword evidence="3" id="KW-1185">Reference proteome</keyword>
<accession>A0A7W4PKC0</accession>
<evidence type="ECO:0008006" key="4">
    <source>
        <dbReference type="Google" id="ProtNLM"/>
    </source>
</evidence>
<keyword evidence="1" id="KW-0732">Signal</keyword>
<protein>
    <recommendedName>
        <fullName evidence="4">DUF930 domain-containing protein</fullName>
    </recommendedName>
</protein>
<feature type="chain" id="PRO_5030507738" description="DUF930 domain-containing protein" evidence="1">
    <location>
        <begin position="25"/>
        <end position="155"/>
    </location>
</feature>
<sequence>MRLFPVMRVVVSGCLLATAPALVAARADDAAGVTPSPMEREIITRHLLSIRDPGERAAVRAQGTAWLMTTYLCQDAARPVLVRLGSSAHRFFLQDDRPGSQSVVSTALVQGRGQFLQAAGPIRWTAFTWACHLDPVTGRVLRFEVQPGADVPPGP</sequence>
<dbReference type="EMBL" id="JABEQM010000003">
    <property type="protein sequence ID" value="MBB2200875.1"/>
    <property type="molecule type" value="Genomic_DNA"/>
</dbReference>
<reference evidence="2 3" key="1">
    <citation type="submission" date="2020-04" db="EMBL/GenBank/DDBJ databases">
        <title>Description of novel Gluconacetobacter.</title>
        <authorList>
            <person name="Sombolestani A."/>
        </authorList>
    </citation>
    <scope>NUCLEOTIDE SEQUENCE [LARGE SCALE GENOMIC DNA]</scope>
    <source>
        <strain evidence="2 3">LMG 27802</strain>
    </source>
</reference>
<dbReference type="AlphaFoldDB" id="A0A7W4PKC0"/>
<gene>
    <name evidence="2" type="ORF">HLH28_04670</name>
</gene>
<feature type="signal peptide" evidence="1">
    <location>
        <begin position="1"/>
        <end position="24"/>
    </location>
</feature>
<evidence type="ECO:0000313" key="3">
    <source>
        <dbReference type="Proteomes" id="UP000578030"/>
    </source>
</evidence>